<accession>A0A921UG12</accession>
<dbReference type="Gene3D" id="1.20.1280.50">
    <property type="match status" value="1"/>
</dbReference>
<dbReference type="PANTHER" id="PTHR35828:SF16">
    <property type="entry name" value="F-BOX DOMAIN-CONTAINING PROTEIN"/>
    <property type="match status" value="1"/>
</dbReference>
<dbReference type="EMBL" id="CM027684">
    <property type="protein sequence ID" value="KAG0530652.1"/>
    <property type="molecule type" value="Genomic_DNA"/>
</dbReference>
<comment type="caution">
    <text evidence="3">The sequence shown here is derived from an EMBL/GenBank/DDBJ whole genome shotgun (WGS) entry which is preliminary data.</text>
</comment>
<feature type="region of interest" description="Disordered" evidence="1">
    <location>
        <begin position="109"/>
        <end position="129"/>
    </location>
</feature>
<dbReference type="InterPro" id="IPR056016">
    <property type="entry name" value="DUF7595"/>
</dbReference>
<reference evidence="3" key="1">
    <citation type="journal article" date="2019" name="BMC Genomics">
        <title>A new reference genome for Sorghum bicolor reveals high levels of sequence similarity between sweet and grain genotypes: implications for the genetics of sugar metabolism.</title>
        <authorList>
            <person name="Cooper E.A."/>
            <person name="Brenton Z.W."/>
            <person name="Flinn B.S."/>
            <person name="Jenkins J."/>
            <person name="Shu S."/>
            <person name="Flowers D."/>
            <person name="Luo F."/>
            <person name="Wang Y."/>
            <person name="Xia P."/>
            <person name="Barry K."/>
            <person name="Daum C."/>
            <person name="Lipzen A."/>
            <person name="Yoshinaga Y."/>
            <person name="Schmutz J."/>
            <person name="Saski C."/>
            <person name="Vermerris W."/>
            <person name="Kresovich S."/>
        </authorList>
    </citation>
    <scope>NUCLEOTIDE SEQUENCE</scope>
</reference>
<dbReference type="CDD" id="cd09917">
    <property type="entry name" value="F-box_SF"/>
    <property type="match status" value="1"/>
</dbReference>
<dbReference type="PROSITE" id="PS50181">
    <property type="entry name" value="FBOX"/>
    <property type="match status" value="1"/>
</dbReference>
<evidence type="ECO:0000256" key="1">
    <source>
        <dbReference type="SAM" id="MobiDB-lite"/>
    </source>
</evidence>
<name>A0A921UG12_SORBI</name>
<dbReference type="SUPFAM" id="SSF81383">
    <property type="entry name" value="F-box domain"/>
    <property type="match status" value="1"/>
</dbReference>
<gene>
    <name evidence="3" type="ORF">BDA96_05G205200</name>
</gene>
<protein>
    <recommendedName>
        <fullName evidence="2">F-box domain-containing protein</fullName>
    </recommendedName>
</protein>
<dbReference type="PANTHER" id="PTHR35828">
    <property type="entry name" value="OS08G0203800 PROTEIN-RELATED"/>
    <property type="match status" value="1"/>
</dbReference>
<evidence type="ECO:0000259" key="2">
    <source>
        <dbReference type="PROSITE" id="PS50181"/>
    </source>
</evidence>
<dbReference type="InterPro" id="IPR001810">
    <property type="entry name" value="F-box_dom"/>
</dbReference>
<dbReference type="Proteomes" id="UP000807115">
    <property type="component" value="Chromosome 5"/>
</dbReference>
<reference evidence="3" key="2">
    <citation type="submission" date="2020-10" db="EMBL/GenBank/DDBJ databases">
        <authorList>
            <person name="Cooper E.A."/>
            <person name="Brenton Z.W."/>
            <person name="Flinn B.S."/>
            <person name="Jenkins J."/>
            <person name="Shu S."/>
            <person name="Flowers D."/>
            <person name="Luo F."/>
            <person name="Wang Y."/>
            <person name="Xia P."/>
            <person name="Barry K."/>
            <person name="Daum C."/>
            <person name="Lipzen A."/>
            <person name="Yoshinaga Y."/>
            <person name="Schmutz J."/>
            <person name="Saski C."/>
            <person name="Vermerris W."/>
            <person name="Kresovich S."/>
        </authorList>
    </citation>
    <scope>NUCLEOTIDE SEQUENCE</scope>
</reference>
<dbReference type="InterPro" id="IPR036047">
    <property type="entry name" value="F-box-like_dom_sf"/>
</dbReference>
<feature type="domain" description="F-box" evidence="2">
    <location>
        <begin position="38"/>
        <end position="87"/>
    </location>
</feature>
<evidence type="ECO:0000313" key="3">
    <source>
        <dbReference type="EMBL" id="KAG0530652.1"/>
    </source>
</evidence>
<dbReference type="Pfam" id="PF12937">
    <property type="entry name" value="F-box-like"/>
    <property type="match status" value="1"/>
</dbReference>
<dbReference type="Pfam" id="PF24523">
    <property type="entry name" value="DUF7595"/>
    <property type="match status" value="1"/>
</dbReference>
<dbReference type="AlphaFoldDB" id="A0A921UG12"/>
<proteinExistence type="predicted"/>
<sequence>MSLRELFCCWIAESRHAPSLPSPAEVREEPQDVAVIVVDAWVSLPADVLIEILLYLEPAAVFCCAGVCKPWRRAIVDNAPTLGFHLLLGVFHNSRYAACLRRTPPGPFQSVLPWKDDDSGGGGGDDDDDKTAAAHSLIPAWSGSGSGCGGVYRGLYRELLCSRDGFILLMARSGRRHYQNRSLCLCNPITGDCTFLRPADTGGRSSYVLLTGYGHGGGDDRLVARILAVRRYDNLEFVFTFKAAEALRYQVFAASGGDGDGNKWGPVKRSAGEVEDGLCVWMRGRSTVVCRDDVVHWLAGPAPNITCALALDVRTGRTWTTELPEQCHFCIRSPAELVLATSDDGRRLSLVQSFWGPKIKVWVLTTGDDDAGWTLQQTIGIGSWRRRTISGDIPRWIFLSAFCPRSRCVVGASLDTKQEFVIDIGSGSGPPVRCIGNYKGLDCWPYEIDSSRRLTSSQ</sequence>
<evidence type="ECO:0000313" key="4">
    <source>
        <dbReference type="Proteomes" id="UP000807115"/>
    </source>
</evidence>
<organism evidence="3 4">
    <name type="scientific">Sorghum bicolor</name>
    <name type="common">Sorghum</name>
    <name type="synonym">Sorghum vulgare</name>
    <dbReference type="NCBI Taxonomy" id="4558"/>
    <lineage>
        <taxon>Eukaryota</taxon>
        <taxon>Viridiplantae</taxon>
        <taxon>Streptophyta</taxon>
        <taxon>Embryophyta</taxon>
        <taxon>Tracheophyta</taxon>
        <taxon>Spermatophyta</taxon>
        <taxon>Magnoliopsida</taxon>
        <taxon>Liliopsida</taxon>
        <taxon>Poales</taxon>
        <taxon>Poaceae</taxon>
        <taxon>PACMAD clade</taxon>
        <taxon>Panicoideae</taxon>
        <taxon>Andropogonodae</taxon>
        <taxon>Andropogoneae</taxon>
        <taxon>Sorghinae</taxon>
        <taxon>Sorghum</taxon>
    </lineage>
</organism>